<accession>A0A931NCW3</accession>
<comment type="similarity">
    <text evidence="5">Belongs to the ZapD family.</text>
</comment>
<dbReference type="EMBL" id="JAEDAL010000002">
    <property type="protein sequence ID" value="MBH9552452.1"/>
    <property type="molecule type" value="Genomic_DNA"/>
</dbReference>
<dbReference type="PANTHER" id="PTHR39455:SF1">
    <property type="entry name" value="CELL DIVISION PROTEIN ZAPD"/>
    <property type="match status" value="1"/>
</dbReference>
<protein>
    <recommendedName>
        <fullName evidence="5">Cell division protein ZapD</fullName>
    </recommendedName>
    <alternativeName>
        <fullName evidence="5">Z ring-associated protein D</fullName>
    </alternativeName>
</protein>
<organism evidence="6 7">
    <name type="scientific">Inhella gelatinilytica</name>
    <dbReference type="NCBI Taxonomy" id="2795030"/>
    <lineage>
        <taxon>Bacteria</taxon>
        <taxon>Pseudomonadati</taxon>
        <taxon>Pseudomonadota</taxon>
        <taxon>Betaproteobacteria</taxon>
        <taxon>Burkholderiales</taxon>
        <taxon>Sphaerotilaceae</taxon>
        <taxon>Inhella</taxon>
    </lineage>
</organism>
<dbReference type="Proteomes" id="UP000620139">
    <property type="component" value="Unassembled WGS sequence"/>
</dbReference>
<evidence type="ECO:0000256" key="5">
    <source>
        <dbReference type="HAMAP-Rule" id="MF_01092"/>
    </source>
</evidence>
<evidence type="ECO:0000256" key="2">
    <source>
        <dbReference type="ARBA" id="ARBA00022618"/>
    </source>
</evidence>
<name>A0A931NCW3_9BURK</name>
<dbReference type="PANTHER" id="PTHR39455">
    <property type="entry name" value="CELL DIVISION PROTEIN ZAPD"/>
    <property type="match status" value="1"/>
</dbReference>
<proteinExistence type="inferred from homology"/>
<dbReference type="AlphaFoldDB" id="A0A931NCW3"/>
<dbReference type="HAMAP" id="MF_01092">
    <property type="entry name" value="ZapD"/>
    <property type="match status" value="1"/>
</dbReference>
<sequence>MLLYEFPLNETIRTLLRLEDLFERLGALAERTAALDHHFALQTLFEVVDVCARSDLKAELVKELDRQKALLNSYRGNPAVSQGALDQIIGQIESASQGVLGLTGKPGSELAANEFLSTLRSRLNVPGGTCEFDLPGYHAWRQRAPEERQSQLFAWMQSVAPIAQAVRLVLELLRQNGHPQKVAAVAGHFQQTLSGQKAHQLLRLRIPPESAVIPEISGHRLMISIRLMRVEENRLVPFKDDASFEVSLCS</sequence>
<dbReference type="NCBIfam" id="NF003656">
    <property type="entry name" value="PRK05287.1-4"/>
    <property type="match status" value="1"/>
</dbReference>
<dbReference type="RefSeq" id="WP_198100062.1">
    <property type="nucleotide sequence ID" value="NZ_JAEDAL010000002.1"/>
</dbReference>
<evidence type="ECO:0000256" key="4">
    <source>
        <dbReference type="ARBA" id="ARBA00023306"/>
    </source>
</evidence>
<comment type="function">
    <text evidence="5">Cell division factor that enhances FtsZ-ring assembly. Directly interacts with FtsZ and promotes bundling of FtsZ protofilaments, with a reduction in FtsZ GTPase activity.</text>
</comment>
<dbReference type="GO" id="GO:0000917">
    <property type="term" value="P:division septum assembly"/>
    <property type="evidence" value="ECO:0007669"/>
    <property type="project" value="UniProtKB-KW"/>
</dbReference>
<evidence type="ECO:0000256" key="1">
    <source>
        <dbReference type="ARBA" id="ARBA00022490"/>
    </source>
</evidence>
<evidence type="ECO:0000313" key="6">
    <source>
        <dbReference type="EMBL" id="MBH9552452.1"/>
    </source>
</evidence>
<reference evidence="6" key="1">
    <citation type="submission" date="2020-12" db="EMBL/GenBank/DDBJ databases">
        <title>The genome sequence of Inhella sp. 4Y17.</title>
        <authorList>
            <person name="Liu Y."/>
        </authorList>
    </citation>
    <scope>NUCLEOTIDE SEQUENCE</scope>
    <source>
        <strain evidence="6">4Y10</strain>
    </source>
</reference>
<dbReference type="SUPFAM" id="SSF160950">
    <property type="entry name" value="YacF-like"/>
    <property type="match status" value="1"/>
</dbReference>
<dbReference type="InterPro" id="IPR009777">
    <property type="entry name" value="ZapD"/>
</dbReference>
<comment type="caution">
    <text evidence="6">The sequence shown here is derived from an EMBL/GenBank/DDBJ whole genome shotgun (WGS) entry which is preliminary data.</text>
</comment>
<dbReference type="InterPro" id="IPR036268">
    <property type="entry name" value="ZapD_sf"/>
</dbReference>
<keyword evidence="7" id="KW-1185">Reference proteome</keyword>
<evidence type="ECO:0000313" key="7">
    <source>
        <dbReference type="Proteomes" id="UP000620139"/>
    </source>
</evidence>
<comment type="subunit">
    <text evidence="5">Interacts with FtsZ.</text>
</comment>
<gene>
    <name evidence="5 6" type="primary">zapD</name>
    <name evidence="6" type="ORF">I7X43_06250</name>
</gene>
<keyword evidence="1 5" id="KW-0963">Cytoplasm</keyword>
<keyword evidence="3 5" id="KW-0717">Septation</keyword>
<dbReference type="Pfam" id="PF07072">
    <property type="entry name" value="ZapD"/>
    <property type="match status" value="1"/>
</dbReference>
<dbReference type="InterPro" id="IPR027462">
    <property type="entry name" value="ZapD_C"/>
</dbReference>
<dbReference type="GO" id="GO:0032153">
    <property type="term" value="C:cell division site"/>
    <property type="evidence" value="ECO:0007669"/>
    <property type="project" value="TreeGrafter"/>
</dbReference>
<keyword evidence="2 5" id="KW-0132">Cell division</keyword>
<dbReference type="Gene3D" id="2.60.440.10">
    <property type="entry name" value="YacF-like domains"/>
    <property type="match status" value="1"/>
</dbReference>
<dbReference type="GO" id="GO:0043093">
    <property type="term" value="P:FtsZ-dependent cytokinesis"/>
    <property type="evidence" value="ECO:0007669"/>
    <property type="project" value="UniProtKB-UniRule"/>
</dbReference>
<dbReference type="Gene3D" id="1.10.3900.10">
    <property type="entry name" value="YacF-like"/>
    <property type="match status" value="1"/>
</dbReference>
<comment type="subcellular location">
    <subcellularLocation>
        <location evidence="5">Cytoplasm</location>
    </subcellularLocation>
    <text evidence="5">Localizes to mid-cell in an FtsZ-dependent manner.</text>
</comment>
<keyword evidence="4 5" id="KW-0131">Cell cycle</keyword>
<evidence type="ECO:0000256" key="3">
    <source>
        <dbReference type="ARBA" id="ARBA00023210"/>
    </source>
</evidence>
<dbReference type="GO" id="GO:0005737">
    <property type="term" value="C:cytoplasm"/>
    <property type="evidence" value="ECO:0007669"/>
    <property type="project" value="UniProtKB-SubCell"/>
</dbReference>